<gene>
    <name evidence="1" type="ORF">RJ641_025509</name>
</gene>
<dbReference type="PANTHER" id="PTHR33108:SF61">
    <property type="entry name" value="DUF1677 FAMILY PROTEIN"/>
    <property type="match status" value="1"/>
</dbReference>
<organism evidence="1 2">
    <name type="scientific">Dillenia turbinata</name>
    <dbReference type="NCBI Taxonomy" id="194707"/>
    <lineage>
        <taxon>Eukaryota</taxon>
        <taxon>Viridiplantae</taxon>
        <taxon>Streptophyta</taxon>
        <taxon>Embryophyta</taxon>
        <taxon>Tracheophyta</taxon>
        <taxon>Spermatophyta</taxon>
        <taxon>Magnoliopsida</taxon>
        <taxon>eudicotyledons</taxon>
        <taxon>Gunneridae</taxon>
        <taxon>Pentapetalae</taxon>
        <taxon>Dilleniales</taxon>
        <taxon>Dilleniaceae</taxon>
        <taxon>Dillenia</taxon>
    </lineage>
</organism>
<protein>
    <submittedName>
        <fullName evidence="1">Uncharacterized protein</fullName>
    </submittedName>
</protein>
<dbReference type="PANTHER" id="PTHR33108">
    <property type="entry name" value="OS01G0745000 PROTEIN"/>
    <property type="match status" value="1"/>
</dbReference>
<name>A0AAN8W9X5_9MAGN</name>
<evidence type="ECO:0000313" key="1">
    <source>
        <dbReference type="EMBL" id="KAK6944407.1"/>
    </source>
</evidence>
<dbReference type="AlphaFoldDB" id="A0AAN8W9X5"/>
<dbReference type="Pfam" id="PF07911">
    <property type="entry name" value="DUF1677"/>
    <property type="match status" value="1"/>
</dbReference>
<accession>A0AAN8W9X5</accession>
<reference evidence="1 2" key="1">
    <citation type="submission" date="2023-12" db="EMBL/GenBank/DDBJ databases">
        <title>A high-quality genome assembly for Dillenia turbinata (Dilleniales).</title>
        <authorList>
            <person name="Chanderbali A."/>
        </authorList>
    </citation>
    <scope>NUCLEOTIDE SEQUENCE [LARGE SCALE GENOMIC DNA]</scope>
    <source>
        <strain evidence="1">LSX21</strain>
        <tissue evidence="1">Leaf</tissue>
    </source>
</reference>
<proteinExistence type="predicted"/>
<dbReference type="Proteomes" id="UP001370490">
    <property type="component" value="Unassembled WGS sequence"/>
</dbReference>
<comment type="caution">
    <text evidence="1">The sequence shown here is derived from an EMBL/GenBank/DDBJ whole genome shotgun (WGS) entry which is preliminary data.</text>
</comment>
<sequence length="152" mass="17212">MEQRISSRTLPLELIQRAITDITSEMGISKHMDLRVPSNSIGFHDVNKVECECCGLFEACTRAYIHHIKSQMNGKWVCGLCSEAIIEESHKLGTARDVSCEEALHAHIDHVNLPDFWFPVSVISVVQAVDSSSFRQAMDRSIHFKTRLTEQK</sequence>
<dbReference type="EMBL" id="JBAMMX010000003">
    <property type="protein sequence ID" value="KAK6944407.1"/>
    <property type="molecule type" value="Genomic_DNA"/>
</dbReference>
<keyword evidence="2" id="KW-1185">Reference proteome</keyword>
<evidence type="ECO:0000313" key="2">
    <source>
        <dbReference type="Proteomes" id="UP001370490"/>
    </source>
</evidence>
<dbReference type="InterPro" id="IPR012876">
    <property type="entry name" value="DUF1677_pln"/>
</dbReference>